<sequence>MTDTTVPPTTTGEVETDFNLGDIFEAIADAVPDRPAIGYEGTDVSYRELDERANAMGHLFLAHGIGPGDHVALYLKNSLEHVYAMVALLKIGATSVNVNYRYTAAELGYIVDNADVTAVVVELPEHQRTLASVLPGSRVHTVFVVGDTVDELAAAASASTTVATVDLSGQSTERDFAPRTGDQLYLLYTGGTTGYPKGVMWRHDDFFHKPLSGGNPYGPESLTDLAAIAHNASTFAPLSFLLAAPLMHGAAIYSMFMFFINGGRLVLQRDFVASKVLDAVENGGVQIILIVGDGMGAPLVAEMERRQAAGTLDVTGLLSITNGGAIWSTSVRERMRAVKPDLWFRDNFGASETGNDGELLIDEHGTLRSAPSPGMTVLDESLTPVEPGSPDIGYIARVGRVPLGYYKDPEKSARTFVTLPDGRRAAILGDMGRLEEDGSIVFLGRGSGCINTGGEKVFPEEVEAVVQGHPDVADVLVVGVPDERFGQKVAAVVSAPDGATPPTMEELQAHCRQSLAGYKVPRLVVPVDAVKRSPAGKADYRWASATATSALESATGVNTPSSGR</sequence>
<dbReference type="Gene3D" id="3.30.300.30">
    <property type="match status" value="1"/>
</dbReference>
<dbReference type="NCBIfam" id="NF005863">
    <property type="entry name" value="PRK07798.1"/>
    <property type="match status" value="1"/>
</dbReference>
<feature type="domain" description="AMP-dependent synthetase/ligase" evidence="2">
    <location>
        <begin position="24"/>
        <end position="395"/>
    </location>
</feature>
<keyword evidence="1" id="KW-1133">Transmembrane helix</keyword>
<evidence type="ECO:0000256" key="1">
    <source>
        <dbReference type="SAM" id="Phobius"/>
    </source>
</evidence>
<dbReference type="InterPro" id="IPR050237">
    <property type="entry name" value="ATP-dep_AMP-bd_enzyme"/>
</dbReference>
<gene>
    <name evidence="4" type="ORF">ACFQ04_10765</name>
</gene>
<dbReference type="InterPro" id="IPR042099">
    <property type="entry name" value="ANL_N_sf"/>
</dbReference>
<keyword evidence="1" id="KW-0812">Transmembrane</keyword>
<feature type="domain" description="AMP-binding enzyme C-terminal" evidence="3">
    <location>
        <begin position="461"/>
        <end position="537"/>
    </location>
</feature>
<reference evidence="5" key="1">
    <citation type="journal article" date="2019" name="Int. J. Syst. Evol. Microbiol.">
        <title>The Global Catalogue of Microorganisms (GCM) 10K type strain sequencing project: providing services to taxonomists for standard genome sequencing and annotation.</title>
        <authorList>
            <consortium name="The Broad Institute Genomics Platform"/>
            <consortium name="The Broad Institute Genome Sequencing Center for Infectious Disease"/>
            <person name="Wu L."/>
            <person name="Ma J."/>
        </authorList>
    </citation>
    <scope>NUCLEOTIDE SEQUENCE [LARGE SCALE GENOMIC DNA]</scope>
    <source>
        <strain evidence="5">CCUG 50873</strain>
    </source>
</reference>
<dbReference type="InterPro" id="IPR045851">
    <property type="entry name" value="AMP-bd_C_sf"/>
</dbReference>
<dbReference type="InterPro" id="IPR000873">
    <property type="entry name" value="AMP-dep_synth/lig_dom"/>
</dbReference>
<evidence type="ECO:0000259" key="3">
    <source>
        <dbReference type="Pfam" id="PF13193"/>
    </source>
</evidence>
<dbReference type="Pfam" id="PF00501">
    <property type="entry name" value="AMP-binding"/>
    <property type="match status" value="1"/>
</dbReference>
<dbReference type="Gene3D" id="3.40.50.12780">
    <property type="entry name" value="N-terminal domain of ligase-like"/>
    <property type="match status" value="1"/>
</dbReference>
<organism evidence="4 5">
    <name type="scientific">Williamsia deligens</name>
    <dbReference type="NCBI Taxonomy" id="321325"/>
    <lineage>
        <taxon>Bacteria</taxon>
        <taxon>Bacillati</taxon>
        <taxon>Actinomycetota</taxon>
        <taxon>Actinomycetes</taxon>
        <taxon>Mycobacteriales</taxon>
        <taxon>Nocardiaceae</taxon>
        <taxon>Williamsia</taxon>
    </lineage>
</organism>
<keyword evidence="5" id="KW-1185">Reference proteome</keyword>
<dbReference type="PANTHER" id="PTHR43767">
    <property type="entry name" value="LONG-CHAIN-FATTY-ACID--COA LIGASE"/>
    <property type="match status" value="1"/>
</dbReference>
<dbReference type="Pfam" id="PF13193">
    <property type="entry name" value="AMP-binding_C"/>
    <property type="match status" value="1"/>
</dbReference>
<dbReference type="PANTHER" id="PTHR43767:SF1">
    <property type="entry name" value="NONRIBOSOMAL PEPTIDE SYNTHASE PES1 (EUROFUNG)-RELATED"/>
    <property type="match status" value="1"/>
</dbReference>
<name>A0ABW3GBR5_9NOCA</name>
<comment type="caution">
    <text evidence="4">The sequence shown here is derived from an EMBL/GenBank/DDBJ whole genome shotgun (WGS) entry which is preliminary data.</text>
</comment>
<dbReference type="Proteomes" id="UP001597068">
    <property type="component" value="Unassembled WGS sequence"/>
</dbReference>
<proteinExistence type="predicted"/>
<evidence type="ECO:0000313" key="5">
    <source>
        <dbReference type="Proteomes" id="UP001597068"/>
    </source>
</evidence>
<accession>A0ABW3GBR5</accession>
<dbReference type="PROSITE" id="PS00455">
    <property type="entry name" value="AMP_BINDING"/>
    <property type="match status" value="1"/>
</dbReference>
<dbReference type="SUPFAM" id="SSF56801">
    <property type="entry name" value="Acetyl-CoA synthetase-like"/>
    <property type="match status" value="1"/>
</dbReference>
<dbReference type="EMBL" id="JBHTIL010000001">
    <property type="protein sequence ID" value="MFD0926217.1"/>
    <property type="molecule type" value="Genomic_DNA"/>
</dbReference>
<keyword evidence="1" id="KW-0472">Membrane</keyword>
<protein>
    <submittedName>
        <fullName evidence="4">AMP-binding protein</fullName>
    </submittedName>
</protein>
<dbReference type="RefSeq" id="WP_253645893.1">
    <property type="nucleotide sequence ID" value="NZ_BAAAMO010000002.1"/>
</dbReference>
<evidence type="ECO:0000259" key="2">
    <source>
        <dbReference type="Pfam" id="PF00501"/>
    </source>
</evidence>
<feature type="transmembrane region" description="Helical" evidence="1">
    <location>
        <begin position="238"/>
        <end position="260"/>
    </location>
</feature>
<dbReference type="InterPro" id="IPR025110">
    <property type="entry name" value="AMP-bd_C"/>
</dbReference>
<dbReference type="InterPro" id="IPR020845">
    <property type="entry name" value="AMP-binding_CS"/>
</dbReference>
<evidence type="ECO:0000313" key="4">
    <source>
        <dbReference type="EMBL" id="MFD0926217.1"/>
    </source>
</evidence>